<dbReference type="GO" id="GO:0005524">
    <property type="term" value="F:ATP binding"/>
    <property type="evidence" value="ECO:0007669"/>
    <property type="project" value="UniProtKB-KW"/>
</dbReference>
<dbReference type="InterPro" id="IPR050153">
    <property type="entry name" value="Metal_Ion_Import_ABC"/>
</dbReference>
<keyword evidence="1" id="KW-0813">Transport</keyword>
<dbReference type="InterPro" id="IPR003439">
    <property type="entry name" value="ABC_transporter-like_ATP-bd"/>
</dbReference>
<feature type="domain" description="ABC transporter" evidence="4">
    <location>
        <begin position="20"/>
        <end position="251"/>
    </location>
</feature>
<dbReference type="EMBL" id="CP003065">
    <property type="protein sequence ID" value="AEV67676.1"/>
    <property type="molecule type" value="Genomic_DNA"/>
</dbReference>
<proteinExistence type="predicted"/>
<name>G8LX24_ACECE</name>
<evidence type="ECO:0000313" key="5">
    <source>
        <dbReference type="EMBL" id="AEV67676.1"/>
    </source>
</evidence>
<dbReference type="HOGENOM" id="CLU_000604_1_11_9"/>
<keyword evidence="2" id="KW-0547">Nucleotide-binding</keyword>
<accession>G8LX24</accession>
<dbReference type="eggNOG" id="COG1121">
    <property type="taxonomic scope" value="Bacteria"/>
</dbReference>
<gene>
    <name evidence="5" type="ordered locus">Clocl_0999</name>
</gene>
<dbReference type="PROSITE" id="PS50893">
    <property type="entry name" value="ABC_TRANSPORTER_2"/>
    <property type="match status" value="1"/>
</dbReference>
<dbReference type="InterPro" id="IPR003593">
    <property type="entry name" value="AAA+_ATPase"/>
</dbReference>
<dbReference type="PROSITE" id="PS00211">
    <property type="entry name" value="ABC_TRANSPORTER_1"/>
    <property type="match status" value="1"/>
</dbReference>
<organism evidence="5 6">
    <name type="scientific">Acetivibrio clariflavus (strain DSM 19732 / NBRC 101661 / EBR45)</name>
    <name type="common">Clostridium clariflavum</name>
    <dbReference type="NCBI Taxonomy" id="720554"/>
    <lineage>
        <taxon>Bacteria</taxon>
        <taxon>Bacillati</taxon>
        <taxon>Bacillota</taxon>
        <taxon>Clostridia</taxon>
        <taxon>Eubacteriales</taxon>
        <taxon>Oscillospiraceae</taxon>
        <taxon>Acetivibrio</taxon>
    </lineage>
</organism>
<reference evidence="5 6" key="2">
    <citation type="journal article" date="2012" name="Stand. Genomic Sci.">
        <title>Complete Genome Sequence of Clostridium clariflavum DSM 19732.</title>
        <authorList>
            <person name="Izquierdo J.A."/>
            <person name="Goodwin L."/>
            <person name="Davenport K.W."/>
            <person name="Teshima H."/>
            <person name="Bruce D."/>
            <person name="Detter C."/>
            <person name="Tapia R."/>
            <person name="Han S."/>
            <person name="Land M."/>
            <person name="Hauser L."/>
            <person name="Jeffries C.D."/>
            <person name="Han J."/>
            <person name="Pitluck S."/>
            <person name="Nolan M."/>
            <person name="Chen A."/>
            <person name="Huntemann M."/>
            <person name="Mavromatis K."/>
            <person name="Mikhailova N."/>
            <person name="Liolios K."/>
            <person name="Woyke T."/>
            <person name="Lynd L.R."/>
        </authorList>
    </citation>
    <scope>NUCLEOTIDE SEQUENCE [LARGE SCALE GENOMIC DNA]</scope>
    <source>
        <strain evidence="6">DSM 19732 / NBRC 101661 / EBR45</strain>
    </source>
</reference>
<protein>
    <submittedName>
        <fullName evidence="5">ATPase component of Mn/Zn ABC-type transporter</fullName>
    </submittedName>
</protein>
<evidence type="ECO:0000313" key="6">
    <source>
        <dbReference type="Proteomes" id="UP000005435"/>
    </source>
</evidence>
<dbReference type="PANTHER" id="PTHR42734">
    <property type="entry name" value="METAL TRANSPORT SYSTEM ATP-BINDING PROTEIN TM_0124-RELATED"/>
    <property type="match status" value="1"/>
</dbReference>
<dbReference type="InterPro" id="IPR027417">
    <property type="entry name" value="P-loop_NTPase"/>
</dbReference>
<reference evidence="6" key="1">
    <citation type="submission" date="2011-12" db="EMBL/GenBank/DDBJ databases">
        <title>Complete sequence of Clostridium clariflavum DSM 19732.</title>
        <authorList>
            <consortium name="US DOE Joint Genome Institute"/>
            <person name="Lucas S."/>
            <person name="Han J."/>
            <person name="Lapidus A."/>
            <person name="Cheng J.-F."/>
            <person name="Goodwin L."/>
            <person name="Pitluck S."/>
            <person name="Peters L."/>
            <person name="Teshima H."/>
            <person name="Detter J.C."/>
            <person name="Han C."/>
            <person name="Tapia R."/>
            <person name="Land M."/>
            <person name="Hauser L."/>
            <person name="Kyrpides N."/>
            <person name="Ivanova N."/>
            <person name="Pagani I."/>
            <person name="Kitzmiller T."/>
            <person name="Lynd L."/>
            <person name="Izquierdo J."/>
            <person name="Woyke T."/>
        </authorList>
    </citation>
    <scope>NUCLEOTIDE SEQUENCE [LARGE SCALE GENOMIC DNA]</scope>
    <source>
        <strain evidence="6">DSM 19732 / NBRC 101661 / EBR45</strain>
    </source>
</reference>
<dbReference type="Gene3D" id="3.40.50.300">
    <property type="entry name" value="P-loop containing nucleotide triphosphate hydrolases"/>
    <property type="match status" value="1"/>
</dbReference>
<dbReference type="InterPro" id="IPR017871">
    <property type="entry name" value="ABC_transporter-like_CS"/>
</dbReference>
<evidence type="ECO:0000256" key="1">
    <source>
        <dbReference type="ARBA" id="ARBA00022448"/>
    </source>
</evidence>
<evidence type="ECO:0000256" key="3">
    <source>
        <dbReference type="ARBA" id="ARBA00022840"/>
    </source>
</evidence>
<sequence length="266" mass="29587" precursor="true">MMREKHTACCQNSCHGLCCTKIENFGVTFGKTQVLKDVNLHIHCGELTALIGPNGAGKSTLLKSILGEVKHTGELKFMDAKGEKHDKPLIGYVPQHLSFDTGSPISVFDLFMSCLVKTPSWLYKPKGIRKKVEESLAKVKAEHLIDRRLGALSGGELQRVLLALALEPVPHLLLLDEPVSGIDQNGLEMFYNTLIELKENYDLSIILVSHDLDFVLRYADRVVLIKGTVLASGSPLEMSKNEMLLETFGMSWFKDYSDKNRGDSNQ</sequence>
<keyword evidence="3" id="KW-0067">ATP-binding</keyword>
<dbReference type="OrthoDB" id="9806726at2"/>
<dbReference type="KEGG" id="ccl:Clocl_0999"/>
<evidence type="ECO:0000259" key="4">
    <source>
        <dbReference type="PROSITE" id="PS50893"/>
    </source>
</evidence>
<dbReference type="RefSeq" id="WP_014254294.1">
    <property type="nucleotide sequence ID" value="NC_016627.1"/>
</dbReference>
<keyword evidence="6" id="KW-1185">Reference proteome</keyword>
<dbReference type="SMART" id="SM00382">
    <property type="entry name" value="AAA"/>
    <property type="match status" value="1"/>
</dbReference>
<dbReference type="SUPFAM" id="SSF52540">
    <property type="entry name" value="P-loop containing nucleoside triphosphate hydrolases"/>
    <property type="match status" value="1"/>
</dbReference>
<dbReference type="Pfam" id="PF00005">
    <property type="entry name" value="ABC_tran"/>
    <property type="match status" value="1"/>
</dbReference>
<dbReference type="Proteomes" id="UP000005435">
    <property type="component" value="Chromosome"/>
</dbReference>
<dbReference type="AlphaFoldDB" id="G8LX24"/>
<dbReference type="STRING" id="720554.Clocl_0999"/>
<evidence type="ECO:0000256" key="2">
    <source>
        <dbReference type="ARBA" id="ARBA00022741"/>
    </source>
</evidence>
<dbReference type="GO" id="GO:0016887">
    <property type="term" value="F:ATP hydrolysis activity"/>
    <property type="evidence" value="ECO:0007669"/>
    <property type="project" value="InterPro"/>
</dbReference>